<name>A0A2T4ZE74_9HYPH</name>
<keyword evidence="1" id="KW-0808">Transferase</keyword>
<gene>
    <name evidence="1" type="ORF">C8P69_10397</name>
</gene>
<dbReference type="OrthoDB" id="8326226at2"/>
<dbReference type="GO" id="GO:0016301">
    <property type="term" value="F:kinase activity"/>
    <property type="evidence" value="ECO:0007669"/>
    <property type="project" value="UniProtKB-KW"/>
</dbReference>
<accession>A0A2T4ZE74</accession>
<dbReference type="SUPFAM" id="SSF53795">
    <property type="entry name" value="PEP carboxykinase-like"/>
    <property type="match status" value="1"/>
</dbReference>
<keyword evidence="1" id="KW-0418">Kinase</keyword>
<dbReference type="EMBL" id="PZZL01000003">
    <property type="protein sequence ID" value="PTM60170.1"/>
    <property type="molecule type" value="Genomic_DNA"/>
</dbReference>
<dbReference type="Proteomes" id="UP000241808">
    <property type="component" value="Unassembled WGS sequence"/>
</dbReference>
<sequence length="160" mass="15968">MEPSIHASAVLVGAKAVLVRGAPGSGKTSLALRLVALAEADPSFFARLVADDRVHLAASGGRLVVSAPAAIAGLAERRGVGVQPVLFESSAVVGLVVDLGAEDAARMPEETALSTVIAGVSVARLPVAAGVDPLPVVASAISWCRIPAAVLAAPHPGAYR</sequence>
<proteinExistence type="predicted"/>
<evidence type="ECO:0000313" key="2">
    <source>
        <dbReference type="Proteomes" id="UP000241808"/>
    </source>
</evidence>
<dbReference type="Gene3D" id="3.40.50.300">
    <property type="entry name" value="P-loop containing nucleotide triphosphate hydrolases"/>
    <property type="match status" value="1"/>
</dbReference>
<dbReference type="AlphaFoldDB" id="A0A2T4ZE74"/>
<evidence type="ECO:0000313" key="1">
    <source>
        <dbReference type="EMBL" id="PTM60170.1"/>
    </source>
</evidence>
<dbReference type="InterPro" id="IPR027417">
    <property type="entry name" value="P-loop_NTPase"/>
</dbReference>
<comment type="caution">
    <text evidence="1">The sequence shown here is derived from an EMBL/GenBank/DDBJ whole genome shotgun (WGS) entry which is preliminary data.</text>
</comment>
<reference evidence="1 2" key="1">
    <citation type="submission" date="2018-04" db="EMBL/GenBank/DDBJ databases">
        <title>Genomic Encyclopedia of Archaeal and Bacterial Type Strains, Phase II (KMG-II): from individual species to whole genera.</title>
        <authorList>
            <person name="Goeker M."/>
        </authorList>
    </citation>
    <scope>NUCLEOTIDE SEQUENCE [LARGE SCALE GENOMIC DNA]</scope>
    <source>
        <strain evidence="1 2">DSM 25521</strain>
    </source>
</reference>
<organism evidence="1 2">
    <name type="scientific">Phreatobacter oligotrophus</name>
    <dbReference type="NCBI Taxonomy" id="1122261"/>
    <lineage>
        <taxon>Bacteria</taxon>
        <taxon>Pseudomonadati</taxon>
        <taxon>Pseudomonadota</taxon>
        <taxon>Alphaproteobacteria</taxon>
        <taxon>Hyphomicrobiales</taxon>
        <taxon>Phreatobacteraceae</taxon>
        <taxon>Phreatobacter</taxon>
    </lineage>
</organism>
<protein>
    <submittedName>
        <fullName evidence="1">Hpr(Ser) kinase/phosphatase</fullName>
    </submittedName>
</protein>
<keyword evidence="2" id="KW-1185">Reference proteome</keyword>
<dbReference type="RefSeq" id="WP_108175761.1">
    <property type="nucleotide sequence ID" value="NZ_PZZL01000003.1"/>
</dbReference>